<dbReference type="GO" id="GO:0005509">
    <property type="term" value="F:calcium ion binding"/>
    <property type="evidence" value="ECO:0007669"/>
    <property type="project" value="InterPro"/>
</dbReference>
<evidence type="ECO:0000313" key="11">
    <source>
        <dbReference type="Proteomes" id="UP000249467"/>
    </source>
</evidence>
<comment type="subcellular location">
    <subcellularLocation>
        <location evidence="1">Secreted</location>
    </subcellularLocation>
</comment>
<proteinExistence type="predicted"/>
<dbReference type="InterPro" id="IPR024079">
    <property type="entry name" value="MetalloPept_cat_dom_sf"/>
</dbReference>
<keyword evidence="3" id="KW-0645">Protease</keyword>
<evidence type="ECO:0000256" key="2">
    <source>
        <dbReference type="ARBA" id="ARBA00022525"/>
    </source>
</evidence>
<dbReference type="SMART" id="SM00235">
    <property type="entry name" value="ZnMc"/>
    <property type="match status" value="1"/>
</dbReference>
<dbReference type="AlphaFoldDB" id="A0A2W4W9P2"/>
<evidence type="ECO:0000313" key="10">
    <source>
        <dbReference type="EMBL" id="PZO38659.1"/>
    </source>
</evidence>
<keyword evidence="6" id="KW-0677">Repeat</keyword>
<feature type="domain" description="Peptidase metallopeptidase" evidence="9">
    <location>
        <begin position="12"/>
        <end position="203"/>
    </location>
</feature>
<keyword evidence="5" id="KW-0732">Signal</keyword>
<evidence type="ECO:0000256" key="8">
    <source>
        <dbReference type="ARBA" id="ARBA00022833"/>
    </source>
</evidence>
<gene>
    <name evidence="10" type="ORF">DCF19_15775</name>
</gene>
<comment type="caution">
    <text evidence="10">The sequence shown here is derived from an EMBL/GenBank/DDBJ whole genome shotgun (WGS) entry which is preliminary data.</text>
</comment>
<dbReference type="Pfam" id="PF00413">
    <property type="entry name" value="Peptidase_M10"/>
    <property type="match status" value="1"/>
</dbReference>
<dbReference type="SUPFAM" id="SSF69318">
    <property type="entry name" value="Integrin alpha N-terminal domain"/>
    <property type="match status" value="1"/>
</dbReference>
<name>A0A2W4W9P2_9CYAN</name>
<evidence type="ECO:0000256" key="1">
    <source>
        <dbReference type="ARBA" id="ARBA00004613"/>
    </source>
</evidence>
<dbReference type="InterPro" id="IPR028994">
    <property type="entry name" value="Integrin_alpha_N"/>
</dbReference>
<dbReference type="InterPro" id="IPR013858">
    <property type="entry name" value="Peptidase_M10B_C"/>
</dbReference>
<dbReference type="CDD" id="cd04277">
    <property type="entry name" value="ZnMc_serralysin_like"/>
    <property type="match status" value="1"/>
</dbReference>
<reference evidence="10 11" key="1">
    <citation type="submission" date="2018-04" db="EMBL/GenBank/DDBJ databases">
        <authorList>
            <person name="Go L.Y."/>
            <person name="Mitchell J.A."/>
        </authorList>
    </citation>
    <scope>NUCLEOTIDE SEQUENCE [LARGE SCALE GENOMIC DNA]</scope>
    <source>
        <strain evidence="10">ULC066bin1</strain>
    </source>
</reference>
<dbReference type="PANTHER" id="PTHR44103">
    <property type="entry name" value="PROPROTEIN CONVERTASE P"/>
    <property type="match status" value="1"/>
</dbReference>
<dbReference type="InterPro" id="IPR011049">
    <property type="entry name" value="Serralysin-like_metalloprot_C"/>
</dbReference>
<dbReference type="GO" id="GO:0031012">
    <property type="term" value="C:extracellular matrix"/>
    <property type="evidence" value="ECO:0007669"/>
    <property type="project" value="InterPro"/>
</dbReference>
<accession>A0A2W4W9P2</accession>
<dbReference type="Proteomes" id="UP000249467">
    <property type="component" value="Unassembled WGS sequence"/>
</dbReference>
<evidence type="ECO:0000256" key="6">
    <source>
        <dbReference type="ARBA" id="ARBA00022737"/>
    </source>
</evidence>
<keyword evidence="4" id="KW-0479">Metal-binding</keyword>
<protein>
    <recommendedName>
        <fullName evidence="9">Peptidase metallopeptidase domain-containing protein</fullName>
    </recommendedName>
</protein>
<dbReference type="Gene3D" id="2.40.128.340">
    <property type="match status" value="1"/>
</dbReference>
<dbReference type="GO" id="GO:0005615">
    <property type="term" value="C:extracellular space"/>
    <property type="evidence" value="ECO:0007669"/>
    <property type="project" value="InterPro"/>
</dbReference>
<keyword evidence="7" id="KW-0378">Hydrolase</keyword>
<organism evidence="10 11">
    <name type="scientific">Pseudanabaena frigida</name>
    <dbReference type="NCBI Taxonomy" id="945775"/>
    <lineage>
        <taxon>Bacteria</taxon>
        <taxon>Bacillati</taxon>
        <taxon>Cyanobacteriota</taxon>
        <taxon>Cyanophyceae</taxon>
        <taxon>Pseudanabaenales</taxon>
        <taxon>Pseudanabaenaceae</taxon>
        <taxon>Pseudanabaena</taxon>
    </lineage>
</organism>
<dbReference type="GO" id="GO:0008270">
    <property type="term" value="F:zinc ion binding"/>
    <property type="evidence" value="ECO:0007669"/>
    <property type="project" value="InterPro"/>
</dbReference>
<dbReference type="SUPFAM" id="SSF55486">
    <property type="entry name" value="Metalloproteases ('zincins'), catalytic domain"/>
    <property type="match status" value="1"/>
</dbReference>
<dbReference type="Pfam" id="PF08548">
    <property type="entry name" value="Peptidase_M10_C"/>
    <property type="match status" value="1"/>
</dbReference>
<dbReference type="GO" id="GO:0006508">
    <property type="term" value="P:proteolysis"/>
    <property type="evidence" value="ECO:0007669"/>
    <property type="project" value="UniProtKB-KW"/>
</dbReference>
<dbReference type="SUPFAM" id="SSF51120">
    <property type="entry name" value="beta-Roll"/>
    <property type="match status" value="1"/>
</dbReference>
<evidence type="ECO:0000256" key="3">
    <source>
        <dbReference type="ARBA" id="ARBA00022670"/>
    </source>
</evidence>
<evidence type="ECO:0000259" key="9">
    <source>
        <dbReference type="SMART" id="SM00235"/>
    </source>
</evidence>
<dbReference type="Pfam" id="PF13517">
    <property type="entry name" value="FG-GAP_3"/>
    <property type="match status" value="2"/>
</dbReference>
<evidence type="ECO:0000256" key="5">
    <source>
        <dbReference type="ARBA" id="ARBA00022729"/>
    </source>
</evidence>
<dbReference type="InterPro" id="IPR034033">
    <property type="entry name" value="Serralysin-like"/>
</dbReference>
<dbReference type="GO" id="GO:0004222">
    <property type="term" value="F:metalloendopeptidase activity"/>
    <property type="evidence" value="ECO:0007669"/>
    <property type="project" value="InterPro"/>
</dbReference>
<evidence type="ECO:0000256" key="7">
    <source>
        <dbReference type="ARBA" id="ARBA00022801"/>
    </source>
</evidence>
<reference evidence="10 11" key="2">
    <citation type="submission" date="2018-06" db="EMBL/GenBank/DDBJ databases">
        <title>Metagenomic assembly of (sub)arctic Cyanobacteria and their associated microbiome from non-axenic cultures.</title>
        <authorList>
            <person name="Baurain D."/>
        </authorList>
    </citation>
    <scope>NUCLEOTIDE SEQUENCE [LARGE SCALE GENOMIC DNA]</scope>
    <source>
        <strain evidence="10">ULC066bin1</strain>
    </source>
</reference>
<dbReference type="PANTHER" id="PTHR44103:SF1">
    <property type="entry name" value="PROPROTEIN CONVERTASE P"/>
    <property type="match status" value="1"/>
</dbReference>
<dbReference type="InterPro" id="IPR006026">
    <property type="entry name" value="Peptidase_Metallo"/>
</dbReference>
<dbReference type="InterPro" id="IPR001818">
    <property type="entry name" value="Pept_M10_metallopeptidase"/>
</dbReference>
<dbReference type="Gene3D" id="2.130.10.130">
    <property type="entry name" value="Integrin alpha, N-terminal"/>
    <property type="match status" value="1"/>
</dbReference>
<keyword evidence="8" id="KW-0862">Zinc</keyword>
<dbReference type="Gene3D" id="3.40.390.10">
    <property type="entry name" value="Collagenase (Catalytic Domain)"/>
    <property type="match status" value="1"/>
</dbReference>
<sequence>MAAYYIDALINPGTKWGNSNVGSPATVSFSFLSSLPSYYSSSDEESNNFVPFNAAQKSAARTILSLYSEIANINFVEVSGVGDLTFGTGNFGVDEGAHAYYPSSSSYGGDVWFNNYYAYNLTPNSNNYAYTTLIHEIGHALGMKHPGNYNAGGGGTVGPYLPTSEDSEQFTVMSYYDSNYNYGTHPSSPQLYDIAAMQYLYGANTRTRTGNDTYTFSTTTQVKTIWDAGGIDTINASNQFNSVTINLSSGTFSSIGGTNNIAIAYNCQIENAVGGAGNDYIYGNSLVNVLDGSGGYSDYLDGGLGNDILYSTSNKSDSLNGNSGFDQAIMRAGRSSFSAGTFNPFAANGSIGSNYLSSVEAVAFTEVQHGGSFITGQAQYADLNADGKADLIMQGNDNSFWVSLSSGNAFTSPQKWMQHGGGFLAGQAQYADLNGDGKKDLIMQGNDNRFWVSLSTGSSFGSPQAWMQHGGGFAAGQAQYADLNGDGKKDLIMQGNDNRFWVSLSTGSSFGSPQAWMQHGGGFAAGQAQYADLNGDGKDDLIMQGNDNRFWVSLSTGSSFGSPQAWMQHGGGFVAGQAQYADLNGDGKKDLIMQGNDNRFWVSLSTGSGFSSPQAWMQHGGGFVAGQAQYADLNGDGKKDLIMQGNDNQIWESISLGTGFSSTQQVAHFEGSFAQGQLFAVDASGGNGADLLMQSANNQFLMSVASTDFRA</sequence>
<dbReference type="PRINTS" id="PR00313">
    <property type="entry name" value="CABNDNGRPT"/>
</dbReference>
<evidence type="ECO:0000256" key="4">
    <source>
        <dbReference type="ARBA" id="ARBA00022723"/>
    </source>
</evidence>
<dbReference type="EMBL" id="QBML01000022">
    <property type="protein sequence ID" value="PZO38659.1"/>
    <property type="molecule type" value="Genomic_DNA"/>
</dbReference>
<keyword evidence="2" id="KW-0964">Secreted</keyword>
<dbReference type="InterPro" id="IPR013517">
    <property type="entry name" value="FG-GAP"/>
</dbReference>